<evidence type="ECO:0000256" key="1">
    <source>
        <dbReference type="SAM" id="MobiDB-lite"/>
    </source>
</evidence>
<dbReference type="EMBL" id="JACGWJ010000009">
    <property type="protein sequence ID" value="KAL0400427.1"/>
    <property type="molecule type" value="Genomic_DNA"/>
</dbReference>
<proteinExistence type="predicted"/>
<dbReference type="AlphaFoldDB" id="A0AAW2T740"/>
<accession>A0AAW2T740</accession>
<evidence type="ECO:0000313" key="2">
    <source>
        <dbReference type="EMBL" id="KAL0400427.1"/>
    </source>
</evidence>
<gene>
    <name evidence="2" type="ORF">Sradi_2386000</name>
</gene>
<reference evidence="2" key="2">
    <citation type="journal article" date="2024" name="Plant">
        <title>Genomic evolution and insights into agronomic trait innovations of Sesamum species.</title>
        <authorList>
            <person name="Miao H."/>
            <person name="Wang L."/>
            <person name="Qu L."/>
            <person name="Liu H."/>
            <person name="Sun Y."/>
            <person name="Le M."/>
            <person name="Wang Q."/>
            <person name="Wei S."/>
            <person name="Zheng Y."/>
            <person name="Lin W."/>
            <person name="Duan Y."/>
            <person name="Cao H."/>
            <person name="Xiong S."/>
            <person name="Wang X."/>
            <person name="Wei L."/>
            <person name="Li C."/>
            <person name="Ma Q."/>
            <person name="Ju M."/>
            <person name="Zhao R."/>
            <person name="Li G."/>
            <person name="Mu C."/>
            <person name="Tian Q."/>
            <person name="Mei H."/>
            <person name="Zhang T."/>
            <person name="Gao T."/>
            <person name="Zhang H."/>
        </authorList>
    </citation>
    <scope>NUCLEOTIDE SEQUENCE</scope>
    <source>
        <strain evidence="2">G02</strain>
    </source>
</reference>
<name>A0AAW2T740_SESRA</name>
<comment type="caution">
    <text evidence="2">The sequence shown here is derived from an EMBL/GenBank/DDBJ whole genome shotgun (WGS) entry which is preliminary data.</text>
</comment>
<feature type="region of interest" description="Disordered" evidence="1">
    <location>
        <begin position="42"/>
        <end position="68"/>
    </location>
</feature>
<protein>
    <submittedName>
        <fullName evidence="2">Uncharacterized protein</fullName>
    </submittedName>
</protein>
<sequence length="68" mass="7803">MADFLDQGFERRKFKVKKLKGFVEEFDVAWLDATLDGNLATFPDEDPPNLENDEFTSLADEVENMNTS</sequence>
<organism evidence="2">
    <name type="scientific">Sesamum radiatum</name>
    <name type="common">Black benniseed</name>
    <dbReference type="NCBI Taxonomy" id="300843"/>
    <lineage>
        <taxon>Eukaryota</taxon>
        <taxon>Viridiplantae</taxon>
        <taxon>Streptophyta</taxon>
        <taxon>Embryophyta</taxon>
        <taxon>Tracheophyta</taxon>
        <taxon>Spermatophyta</taxon>
        <taxon>Magnoliopsida</taxon>
        <taxon>eudicotyledons</taxon>
        <taxon>Gunneridae</taxon>
        <taxon>Pentapetalae</taxon>
        <taxon>asterids</taxon>
        <taxon>lamiids</taxon>
        <taxon>Lamiales</taxon>
        <taxon>Pedaliaceae</taxon>
        <taxon>Sesamum</taxon>
    </lineage>
</organism>
<reference evidence="2" key="1">
    <citation type="submission" date="2020-06" db="EMBL/GenBank/DDBJ databases">
        <authorList>
            <person name="Li T."/>
            <person name="Hu X."/>
            <person name="Zhang T."/>
            <person name="Song X."/>
            <person name="Zhang H."/>
            <person name="Dai N."/>
            <person name="Sheng W."/>
            <person name="Hou X."/>
            <person name="Wei L."/>
        </authorList>
    </citation>
    <scope>NUCLEOTIDE SEQUENCE</scope>
    <source>
        <strain evidence="2">G02</strain>
        <tissue evidence="2">Leaf</tissue>
    </source>
</reference>
<feature type="compositionally biased region" description="Acidic residues" evidence="1">
    <location>
        <begin position="43"/>
        <end position="54"/>
    </location>
</feature>